<feature type="compositionally biased region" description="Basic and acidic residues" evidence="1">
    <location>
        <begin position="120"/>
        <end position="129"/>
    </location>
</feature>
<dbReference type="EMBL" id="CP029254">
    <property type="protein sequence ID" value="AWK07607.1"/>
    <property type="molecule type" value="Genomic_DNA"/>
</dbReference>
<keyword evidence="3" id="KW-1185">Reference proteome</keyword>
<dbReference type="Proteomes" id="UP000245051">
    <property type="component" value="Chromosome"/>
</dbReference>
<evidence type="ECO:0000313" key="2">
    <source>
        <dbReference type="EMBL" id="AWK07607.1"/>
    </source>
</evidence>
<accession>A0ABN5K9U9</accession>
<sequence length="162" mass="18184">MARPPPARRRHRRRHRARRPHRGARGAEDHPAHRLIRPPPHPEEGGPRRPRDARDIRDIRDARDVREARDARDARDVRDIREPRKPASPDAGVRSSPPAPGVRCVPETTHGGVRPAARPARGDRSRRLPGDGAGMRWRDRDLGIGRALPPEPPVPAGRAERA</sequence>
<proteinExistence type="predicted"/>
<protein>
    <submittedName>
        <fullName evidence="2">Uncharacterized protein</fullName>
    </submittedName>
</protein>
<organism evidence="2 3">
    <name type="scientific">Streptomyces spongiicola</name>
    <dbReference type="NCBI Taxonomy" id="1690221"/>
    <lineage>
        <taxon>Bacteria</taxon>
        <taxon>Bacillati</taxon>
        <taxon>Actinomycetota</taxon>
        <taxon>Actinomycetes</taxon>
        <taxon>Kitasatosporales</taxon>
        <taxon>Streptomycetaceae</taxon>
        <taxon>Streptomyces</taxon>
    </lineage>
</organism>
<evidence type="ECO:0000313" key="3">
    <source>
        <dbReference type="Proteomes" id="UP000245051"/>
    </source>
</evidence>
<feature type="region of interest" description="Disordered" evidence="1">
    <location>
        <begin position="1"/>
        <end position="162"/>
    </location>
</feature>
<name>A0ABN5K9U9_9ACTN</name>
<gene>
    <name evidence="2" type="ORF">DDQ41_00225</name>
</gene>
<reference evidence="2 3" key="1">
    <citation type="submission" date="2018-05" db="EMBL/GenBank/DDBJ databases">
        <title>Complete genome sequence of the Type Strain of Streptomyces spongiicola HNM0071, the producer of staurosporine.</title>
        <authorList>
            <person name="Zhou S."/>
            <person name="Huang X."/>
        </authorList>
    </citation>
    <scope>NUCLEOTIDE SEQUENCE [LARGE SCALE GENOMIC DNA]</scope>
    <source>
        <strain evidence="2 3">HNM0071</strain>
    </source>
</reference>
<feature type="compositionally biased region" description="Basic and acidic residues" evidence="1">
    <location>
        <begin position="40"/>
        <end position="87"/>
    </location>
</feature>
<evidence type="ECO:0000256" key="1">
    <source>
        <dbReference type="SAM" id="MobiDB-lite"/>
    </source>
</evidence>
<feature type="compositionally biased region" description="Basic residues" evidence="1">
    <location>
        <begin position="1"/>
        <end position="24"/>
    </location>
</feature>